<keyword evidence="1" id="KW-0812">Transmembrane</keyword>
<keyword evidence="1" id="KW-0472">Membrane</keyword>
<dbReference type="Pfam" id="PF03583">
    <property type="entry name" value="LIP"/>
    <property type="match status" value="1"/>
</dbReference>
<feature type="transmembrane region" description="Helical" evidence="1">
    <location>
        <begin position="205"/>
        <end position="228"/>
    </location>
</feature>
<reference evidence="2 3" key="1">
    <citation type="submission" date="2018-11" db="EMBL/GenBank/DDBJ databases">
        <title>Sequencing the genomes of 1000 actinobacteria strains.</title>
        <authorList>
            <person name="Klenk H.-P."/>
        </authorList>
    </citation>
    <scope>NUCLEOTIDE SEQUENCE [LARGE SCALE GENOMIC DNA]</scope>
    <source>
        <strain evidence="2 3">DSM 13521</strain>
    </source>
</reference>
<feature type="transmembrane region" description="Helical" evidence="1">
    <location>
        <begin position="165"/>
        <end position="184"/>
    </location>
</feature>
<dbReference type="SUPFAM" id="SSF53474">
    <property type="entry name" value="alpha/beta-Hydrolases"/>
    <property type="match status" value="1"/>
</dbReference>
<protein>
    <submittedName>
        <fullName evidence="2">Uncharacterized membrane protein HdeD (DUF308 family)</fullName>
    </submittedName>
</protein>
<accession>A0A3N2D0J6</accession>
<sequence length="595" mass="61715">MTTHAADGLPPGPTGDRNAVWLTAARVVVGLLGVLLGLVLVTRPLTSVSLLLLALGVGLIVAGVIEALRGNDDAGGAPRHRWVRRLLAALLVVAGLVVLFLPGLGLRLTVLLVGLLLLAQGVREVLTGALSRSLGARDRVATLLSGASAIIFGLLALTWRDVTVLVLGLAFGAWLLVRGVRLLVETVGPRWLGRPREGRASRGRPRIVLAASSLVLALLLAAVGGRLLGTPHPDDFYTPPLDVPEAAGVLLRAEPFTRAVPDGATAWRILYTTTRDEGMPAVASGLVVVPDGAQAAPVVAWDHGTTGVAVGCAPTLLADPLASGAMPDPAAVVDAGWAIVMTDYIGLGADPPHEYLVGQGEARATLDAVRAAHQLPDAGLGDRTVVWGHSQGGGAALWTGGVAPGYAPELDIVGVAAMAPAANLPAMIDALAGDTAGTLVGPLVLAGFAERYDDVRVSDYLRPEATLLYEETLARCWSDPAMLVSVVGAVAIDRPIWRTDPNAGPLAQRLEENVPRLPIEAPLLLAQGLADTLVLPDAQRAYVEELCAAGQAVDYRTYEGQDHVGVVGPDSPLPGELLRWTADRFAGLPADDTCP</sequence>
<evidence type="ECO:0000313" key="3">
    <source>
        <dbReference type="Proteomes" id="UP000275356"/>
    </source>
</evidence>
<dbReference type="InterPro" id="IPR005152">
    <property type="entry name" value="Lipase_secreted"/>
</dbReference>
<name>A0A3N2D0J6_9MICO</name>
<dbReference type="GO" id="GO:0016042">
    <property type="term" value="P:lipid catabolic process"/>
    <property type="evidence" value="ECO:0007669"/>
    <property type="project" value="InterPro"/>
</dbReference>
<dbReference type="OrthoDB" id="9798122at2"/>
<dbReference type="InterPro" id="IPR005325">
    <property type="entry name" value="DUF308_memb"/>
</dbReference>
<dbReference type="Pfam" id="PF03729">
    <property type="entry name" value="DUF308"/>
    <property type="match status" value="1"/>
</dbReference>
<dbReference type="GO" id="GO:0004806">
    <property type="term" value="F:triacylglycerol lipase activity"/>
    <property type="evidence" value="ECO:0007669"/>
    <property type="project" value="InterPro"/>
</dbReference>
<organism evidence="2 3">
    <name type="scientific">Salana multivorans</name>
    <dbReference type="NCBI Taxonomy" id="120377"/>
    <lineage>
        <taxon>Bacteria</taxon>
        <taxon>Bacillati</taxon>
        <taxon>Actinomycetota</taxon>
        <taxon>Actinomycetes</taxon>
        <taxon>Micrococcales</taxon>
        <taxon>Beutenbergiaceae</taxon>
        <taxon>Salana</taxon>
    </lineage>
</organism>
<comment type="caution">
    <text evidence="2">The sequence shown here is derived from an EMBL/GenBank/DDBJ whole genome shotgun (WGS) entry which is preliminary data.</text>
</comment>
<feature type="transmembrane region" description="Helical" evidence="1">
    <location>
        <begin position="48"/>
        <end position="68"/>
    </location>
</feature>
<dbReference type="Gene3D" id="3.40.50.1820">
    <property type="entry name" value="alpha/beta hydrolase"/>
    <property type="match status" value="1"/>
</dbReference>
<dbReference type="InterPro" id="IPR029058">
    <property type="entry name" value="AB_hydrolase_fold"/>
</dbReference>
<evidence type="ECO:0000313" key="2">
    <source>
        <dbReference type="EMBL" id="ROR93310.1"/>
    </source>
</evidence>
<dbReference type="RefSeq" id="WP_123740288.1">
    <property type="nucleotide sequence ID" value="NZ_RKHQ01000002.1"/>
</dbReference>
<feature type="transmembrane region" description="Helical" evidence="1">
    <location>
        <begin position="140"/>
        <end position="159"/>
    </location>
</feature>
<keyword evidence="3" id="KW-1185">Reference proteome</keyword>
<dbReference type="PANTHER" id="PTHR34853">
    <property type="match status" value="1"/>
</dbReference>
<keyword evidence="1" id="KW-1133">Transmembrane helix</keyword>
<gene>
    <name evidence="2" type="ORF">EDD28_2722</name>
</gene>
<feature type="transmembrane region" description="Helical" evidence="1">
    <location>
        <begin position="88"/>
        <end position="119"/>
    </location>
</feature>
<dbReference type="AlphaFoldDB" id="A0A3N2D0J6"/>
<proteinExistence type="predicted"/>
<dbReference type="Proteomes" id="UP000275356">
    <property type="component" value="Unassembled WGS sequence"/>
</dbReference>
<dbReference type="EMBL" id="RKHQ01000002">
    <property type="protein sequence ID" value="ROR93310.1"/>
    <property type="molecule type" value="Genomic_DNA"/>
</dbReference>
<evidence type="ECO:0000256" key="1">
    <source>
        <dbReference type="SAM" id="Phobius"/>
    </source>
</evidence>
<feature type="transmembrane region" description="Helical" evidence="1">
    <location>
        <begin position="20"/>
        <end position="41"/>
    </location>
</feature>
<dbReference type="Gene3D" id="1.10.260.130">
    <property type="match status" value="1"/>
</dbReference>
<dbReference type="PANTHER" id="PTHR34853:SF1">
    <property type="entry name" value="LIPASE 5"/>
    <property type="match status" value="1"/>
</dbReference>